<dbReference type="InterPro" id="IPR036465">
    <property type="entry name" value="vWFA_dom_sf"/>
</dbReference>
<evidence type="ECO:0000259" key="2">
    <source>
        <dbReference type="PROSITE" id="PS50234"/>
    </source>
</evidence>
<evidence type="ECO:0000256" key="1">
    <source>
        <dbReference type="SAM" id="Phobius"/>
    </source>
</evidence>
<dbReference type="GeneID" id="80816864"/>
<dbReference type="SUPFAM" id="SSF53300">
    <property type="entry name" value="vWA-like"/>
    <property type="match status" value="1"/>
</dbReference>
<sequence>MTGFAKGHRAFVRRFWQDDSGNATIVCVYLSLAILLTTGAAIDVMRYESIRTKMQHVLDRAVLAAADLDQEADPSGVAQDYVATAGVAGALTQVTVDEGLNYRTVSATGNTDVETLFMRMAGIDSLNAPAHSVAEEKISKVEISMILDISGSMGSNSKIQNLRAAAKEFVDTVITPTTDAMDQTTVSVVPYNATVNLGPTVSQYFNIEDTHDYSNCVIFNDNEFDTVDITQDQLLKRLAHFDPYSSSETTTEISNPWCPDDDYGQIVVASSDANALKAHIDSLGAGGNTAIDLGMKWGTALLSDAAAPVFDQMRADGHLSESATQRPATFTDTEAMKVVVLMTDGQNTTQYDLKPEFKTEWSDVWIDDRGTTSMSDDRFSVLVDDNTGTSNDTYYWVRYDGWSWDYRYRNYLDGGTSARRMTNAEVYARWGVKGVAKKFWERPERDNFISQSAYSNIYYGYTGIVGATSADTRLSTVCQAARDKGIVVFAIAFEAPTAGQNALKDCASSDSHYFAVEGIEITETFHAIARQINNLRLIQ</sequence>
<feature type="transmembrane region" description="Helical" evidence="1">
    <location>
        <begin position="23"/>
        <end position="45"/>
    </location>
</feature>
<dbReference type="RefSeq" id="WP_074834814.1">
    <property type="nucleotide sequence ID" value="NZ_CATLTK010000019.1"/>
</dbReference>
<dbReference type="PROSITE" id="PS50234">
    <property type="entry name" value="VWFA"/>
    <property type="match status" value="1"/>
</dbReference>
<accession>A0A975ZLT7</accession>
<dbReference type="InterPro" id="IPR028087">
    <property type="entry name" value="Tad_N"/>
</dbReference>
<evidence type="ECO:0000313" key="3">
    <source>
        <dbReference type="EMBL" id="SEI68616.1"/>
    </source>
</evidence>
<evidence type="ECO:0000313" key="4">
    <source>
        <dbReference type="Proteomes" id="UP000182932"/>
    </source>
</evidence>
<gene>
    <name evidence="3" type="ORF">SAMN04487940_101599</name>
</gene>
<protein>
    <submittedName>
        <fullName evidence="3">Flp pilus assembly protein TadG</fullName>
    </submittedName>
</protein>
<dbReference type="Gene3D" id="3.40.50.410">
    <property type="entry name" value="von Willebrand factor, type A domain"/>
    <property type="match status" value="1"/>
</dbReference>
<proteinExistence type="predicted"/>
<comment type="caution">
    <text evidence="3">The sequence shown here is derived from an EMBL/GenBank/DDBJ whole genome shotgun (WGS) entry which is preliminary data.</text>
</comment>
<name>A0A975ZLT7_9RHOB</name>
<dbReference type="EMBL" id="FNYY01000001">
    <property type="protein sequence ID" value="SEI68616.1"/>
    <property type="molecule type" value="Genomic_DNA"/>
</dbReference>
<dbReference type="AlphaFoldDB" id="A0A975ZLT7"/>
<dbReference type="Pfam" id="PF13400">
    <property type="entry name" value="Tad"/>
    <property type="match status" value="1"/>
</dbReference>
<keyword evidence="4" id="KW-1185">Reference proteome</keyword>
<organism evidence="3 4">
    <name type="scientific">Marinovum algicola</name>
    <dbReference type="NCBI Taxonomy" id="42444"/>
    <lineage>
        <taxon>Bacteria</taxon>
        <taxon>Pseudomonadati</taxon>
        <taxon>Pseudomonadota</taxon>
        <taxon>Alphaproteobacteria</taxon>
        <taxon>Rhodobacterales</taxon>
        <taxon>Roseobacteraceae</taxon>
        <taxon>Marinovum</taxon>
    </lineage>
</organism>
<keyword evidence="1" id="KW-0472">Membrane</keyword>
<dbReference type="InterPro" id="IPR002035">
    <property type="entry name" value="VWF_A"/>
</dbReference>
<keyword evidence="1" id="KW-0812">Transmembrane</keyword>
<feature type="domain" description="VWFA" evidence="2">
    <location>
        <begin position="142"/>
        <end position="354"/>
    </location>
</feature>
<reference evidence="3 4" key="1">
    <citation type="submission" date="2016-10" db="EMBL/GenBank/DDBJ databases">
        <authorList>
            <person name="Varghese N."/>
            <person name="Submissions S."/>
        </authorList>
    </citation>
    <scope>NUCLEOTIDE SEQUENCE [LARGE SCALE GENOMIC DNA]</scope>
    <source>
        <strain evidence="3 4">FF3</strain>
    </source>
</reference>
<dbReference type="Proteomes" id="UP000182932">
    <property type="component" value="Unassembled WGS sequence"/>
</dbReference>
<keyword evidence="1" id="KW-1133">Transmembrane helix</keyword>